<evidence type="ECO:0000256" key="3">
    <source>
        <dbReference type="SAM" id="MobiDB-lite"/>
    </source>
</evidence>
<evidence type="ECO:0000313" key="4">
    <source>
        <dbReference type="EMBL" id="EEC50598.1"/>
    </source>
</evidence>
<dbReference type="KEGG" id="pti:PHATRDRAFT_43701"/>
<dbReference type="eggNOG" id="KOG1174">
    <property type="taxonomic scope" value="Eukaryota"/>
</dbReference>
<dbReference type="STRING" id="556484.B7FT61"/>
<dbReference type="GO" id="GO:0005680">
    <property type="term" value="C:anaphase-promoting complex"/>
    <property type="evidence" value="ECO:0007669"/>
    <property type="project" value="TreeGrafter"/>
</dbReference>
<feature type="repeat" description="TPR" evidence="2">
    <location>
        <begin position="488"/>
        <end position="521"/>
    </location>
</feature>
<evidence type="ECO:0000256" key="2">
    <source>
        <dbReference type="PROSITE-ProRule" id="PRU00339"/>
    </source>
</evidence>
<dbReference type="PROSITE" id="PS50005">
    <property type="entry name" value="TPR"/>
    <property type="match status" value="1"/>
</dbReference>
<dbReference type="InterPro" id="IPR011990">
    <property type="entry name" value="TPR-like_helical_dom_sf"/>
</dbReference>
<dbReference type="InterPro" id="IPR019734">
    <property type="entry name" value="TPR_rpt"/>
</dbReference>
<dbReference type="Pfam" id="PF00515">
    <property type="entry name" value="TPR_1"/>
    <property type="match status" value="1"/>
</dbReference>
<dbReference type="Pfam" id="PF13181">
    <property type="entry name" value="TPR_8"/>
    <property type="match status" value="1"/>
</dbReference>
<dbReference type="AlphaFoldDB" id="B7FT61"/>
<dbReference type="GO" id="GO:0045842">
    <property type="term" value="P:positive regulation of mitotic metaphase/anaphase transition"/>
    <property type="evidence" value="ECO:0007669"/>
    <property type="project" value="TreeGrafter"/>
</dbReference>
<proteinExistence type="predicted"/>
<dbReference type="PaxDb" id="2850-Phatr43701"/>
<dbReference type="SUPFAM" id="SSF48452">
    <property type="entry name" value="TPR-like"/>
    <property type="match status" value="2"/>
</dbReference>
<keyword evidence="1 2" id="KW-0802">TPR repeat</keyword>
<feature type="region of interest" description="Disordered" evidence="3">
    <location>
        <begin position="1"/>
        <end position="27"/>
    </location>
</feature>
<dbReference type="GeneID" id="7197241"/>
<reference evidence="5" key="2">
    <citation type="submission" date="2008-08" db="EMBL/GenBank/DDBJ databases">
        <authorList>
            <consortium name="Diatom Consortium"/>
            <person name="Grigoriev I."/>
            <person name="Grimwood J."/>
            <person name="Kuo A."/>
            <person name="Otillar R.P."/>
            <person name="Salamov A."/>
            <person name="Detter J.C."/>
            <person name="Lindquist E."/>
            <person name="Shapiro H."/>
            <person name="Lucas S."/>
            <person name="Glavina del Rio T."/>
            <person name="Pitluck S."/>
            <person name="Rokhsar D."/>
            <person name="Bowler C."/>
        </authorList>
    </citation>
    <scope>GENOME REANNOTATION</scope>
    <source>
        <strain evidence="5">CCAP 1055/1</strain>
    </source>
</reference>
<dbReference type="SMART" id="SM00028">
    <property type="entry name" value="TPR"/>
    <property type="match status" value="5"/>
</dbReference>
<dbReference type="OrthoDB" id="308440at2759"/>
<dbReference type="PANTHER" id="PTHR12558">
    <property type="entry name" value="CELL DIVISION CYCLE 16,23,27"/>
    <property type="match status" value="1"/>
</dbReference>
<dbReference type="HOGENOM" id="CLU_476923_0_0_1"/>
<gene>
    <name evidence="4" type="primary">APC7</name>
    <name evidence="4" type="ORF">PHATRDRAFT_43701</name>
</gene>
<dbReference type="OMA" id="MGECYYY"/>
<feature type="region of interest" description="Disordered" evidence="3">
    <location>
        <begin position="535"/>
        <end position="572"/>
    </location>
</feature>
<dbReference type="RefSeq" id="XP_002177784.1">
    <property type="nucleotide sequence ID" value="XM_002177748.1"/>
</dbReference>
<dbReference type="GO" id="GO:0051301">
    <property type="term" value="P:cell division"/>
    <property type="evidence" value="ECO:0007669"/>
    <property type="project" value="TreeGrafter"/>
</dbReference>
<dbReference type="EMBL" id="CM000606">
    <property type="protein sequence ID" value="EEC50598.1"/>
    <property type="molecule type" value="Genomic_DNA"/>
</dbReference>
<protein>
    <submittedName>
        <fullName evidence="4">Uncharacterized protein</fullName>
    </submittedName>
</protein>
<reference evidence="4 5" key="1">
    <citation type="journal article" date="2008" name="Nature">
        <title>The Phaeodactylum genome reveals the evolutionary history of diatom genomes.</title>
        <authorList>
            <person name="Bowler C."/>
            <person name="Allen A.E."/>
            <person name="Badger J.H."/>
            <person name="Grimwood J."/>
            <person name="Jabbari K."/>
            <person name="Kuo A."/>
            <person name="Maheswari U."/>
            <person name="Martens C."/>
            <person name="Maumus F."/>
            <person name="Otillar R.P."/>
            <person name="Rayko E."/>
            <person name="Salamov A."/>
            <person name="Vandepoele K."/>
            <person name="Beszteri B."/>
            <person name="Gruber A."/>
            <person name="Heijde M."/>
            <person name="Katinka M."/>
            <person name="Mock T."/>
            <person name="Valentin K."/>
            <person name="Verret F."/>
            <person name="Berges J.A."/>
            <person name="Brownlee C."/>
            <person name="Cadoret J.P."/>
            <person name="Chiovitti A."/>
            <person name="Choi C.J."/>
            <person name="Coesel S."/>
            <person name="De Martino A."/>
            <person name="Detter J.C."/>
            <person name="Durkin C."/>
            <person name="Falciatore A."/>
            <person name="Fournet J."/>
            <person name="Haruta M."/>
            <person name="Huysman M.J."/>
            <person name="Jenkins B.D."/>
            <person name="Jiroutova K."/>
            <person name="Jorgensen R.E."/>
            <person name="Joubert Y."/>
            <person name="Kaplan A."/>
            <person name="Kroger N."/>
            <person name="Kroth P.G."/>
            <person name="La Roche J."/>
            <person name="Lindquist E."/>
            <person name="Lommer M."/>
            <person name="Martin-Jezequel V."/>
            <person name="Lopez P.J."/>
            <person name="Lucas S."/>
            <person name="Mangogna M."/>
            <person name="McGinnis K."/>
            <person name="Medlin L.K."/>
            <person name="Montsant A."/>
            <person name="Oudot-Le Secq M.P."/>
            <person name="Napoli C."/>
            <person name="Obornik M."/>
            <person name="Parker M.S."/>
            <person name="Petit J.L."/>
            <person name="Porcel B.M."/>
            <person name="Poulsen N."/>
            <person name="Robison M."/>
            <person name="Rychlewski L."/>
            <person name="Rynearson T.A."/>
            <person name="Schmutz J."/>
            <person name="Shapiro H."/>
            <person name="Siaut M."/>
            <person name="Stanley M."/>
            <person name="Sussman M.R."/>
            <person name="Taylor A.R."/>
            <person name="Vardi A."/>
            <person name="von Dassow P."/>
            <person name="Vyverman W."/>
            <person name="Willis A."/>
            <person name="Wyrwicz L.S."/>
            <person name="Rokhsar D.S."/>
            <person name="Weissenbach J."/>
            <person name="Armbrust E.V."/>
            <person name="Green B.R."/>
            <person name="Van de Peer Y."/>
            <person name="Grigoriev I.V."/>
        </authorList>
    </citation>
    <scope>NUCLEOTIDE SEQUENCE [LARGE SCALE GENOMIC DNA]</scope>
    <source>
        <strain evidence="4 5">CCAP 1055/1</strain>
    </source>
</reference>
<dbReference type="Gene3D" id="1.25.40.10">
    <property type="entry name" value="Tetratricopeptide repeat domain"/>
    <property type="match status" value="1"/>
</dbReference>
<accession>B7FT61</accession>
<evidence type="ECO:0000256" key="1">
    <source>
        <dbReference type="ARBA" id="ARBA00022803"/>
    </source>
</evidence>
<evidence type="ECO:0000313" key="5">
    <source>
        <dbReference type="Proteomes" id="UP000000759"/>
    </source>
</evidence>
<name>B7FT61_PHATC</name>
<keyword evidence="5" id="KW-1185">Reference proteome</keyword>
<dbReference type="PANTHER" id="PTHR12558:SF36">
    <property type="entry name" value="ANAPHASE-PROMOTING COMPLEX SUBUNIT 7"/>
    <property type="match status" value="1"/>
</dbReference>
<sequence>MTTTSKLPFARYSPSESSHDEGPQPSTPLQLECSTLFRDAQLKSCEILARLDLSQSITEHRSSQFALHMLGDCEFARKSYALAKAFYHRCYVYDQNLYRWKEAQCLHAVGSFVEAASVLETVPNEHRTMPMNMALANLYVETSRKPAAEEIYRTCVRQNPYALEALEILSIDFQVEKSDLLTLLQEGLEARGEGPKVPDILQDVMMAAAATSPLYRSKAVEAMHSWSRFDSTYPNNTYFLKLKATVQLQCNHERGALETFEHIRSLENATLEHMDEYAEILVHKNDLDGLNEVADSMLLVDDTRPQPWVALALYHQARGDHEKAQAFCEKAIDLDHRHSLAHRVQGAIFLADNRVEHAAVAFFRANELKRDVVCLEGLVDAYLAAHKGKEARDCAKQVLTLSYEEARSQALLGLAMAKGATIVQGRDRDLAKKYLRRALLKDPTAPRPLFTLVDLCLHQEDYDECIAILKKGLEGTSEALTTGFRQPDPIYCRLGEVYTEMKLYTDALECFHNALAINPDNTTAARALERTERLLGGTDPESDFHDEIVEDAPSQESDGGGTAIPYNGGAEY</sequence>
<dbReference type="Proteomes" id="UP000000759">
    <property type="component" value="Chromosome 2"/>
</dbReference>
<dbReference type="InParanoid" id="B7FT61"/>
<organism evidence="4 5">
    <name type="scientific">Phaeodactylum tricornutum (strain CCAP 1055/1)</name>
    <dbReference type="NCBI Taxonomy" id="556484"/>
    <lineage>
        <taxon>Eukaryota</taxon>
        <taxon>Sar</taxon>
        <taxon>Stramenopiles</taxon>
        <taxon>Ochrophyta</taxon>
        <taxon>Bacillariophyta</taxon>
        <taxon>Bacillariophyceae</taxon>
        <taxon>Bacillariophycidae</taxon>
        <taxon>Naviculales</taxon>
        <taxon>Phaeodactylaceae</taxon>
        <taxon>Phaeodactylum</taxon>
    </lineage>
</organism>
<dbReference type="GO" id="GO:0016567">
    <property type="term" value="P:protein ubiquitination"/>
    <property type="evidence" value="ECO:0007669"/>
    <property type="project" value="TreeGrafter"/>
</dbReference>